<evidence type="ECO:0000313" key="2">
    <source>
        <dbReference type="Proteomes" id="UP000663918"/>
    </source>
</evidence>
<protein>
    <submittedName>
        <fullName evidence="1">Uncharacterized protein</fullName>
    </submittedName>
</protein>
<keyword evidence="2" id="KW-1185">Reference proteome</keyword>
<dbReference type="RefSeq" id="WP_207931373.1">
    <property type="nucleotide sequence ID" value="NZ_CP062222.1"/>
</dbReference>
<sequence length="149" mass="16066">MIAILMAWTLQSAAAGVAVPVSDQCYAELAAGLNDPGAVSEPQVRARLNDARERLAVLAVGAFRAVRTLPHDRELDLVELKSMAARGAIKQAEVDRAAADWDRAMQGHRYVLNQILSRYPSCDVLGAERADPDYQAIVSAAARVTERPA</sequence>
<organism evidence="1 2">
    <name type="scientific">Brevundimonas goettingensis</name>
    <dbReference type="NCBI Taxonomy" id="2774190"/>
    <lineage>
        <taxon>Bacteria</taxon>
        <taxon>Pseudomonadati</taxon>
        <taxon>Pseudomonadota</taxon>
        <taxon>Alphaproteobacteria</taxon>
        <taxon>Caulobacterales</taxon>
        <taxon>Caulobacteraceae</taxon>
        <taxon>Brevundimonas</taxon>
    </lineage>
</organism>
<proteinExistence type="predicted"/>
<dbReference type="Proteomes" id="UP000663918">
    <property type="component" value="Chromosome"/>
</dbReference>
<accession>A0A975C399</accession>
<dbReference type="AlphaFoldDB" id="A0A975C399"/>
<name>A0A975C399_9CAUL</name>
<reference evidence="1" key="1">
    <citation type="submission" date="2020-09" db="EMBL/GenBank/DDBJ databases">
        <title>Brevundimonas sp. LVF2 isolated from a puddle in Goettingen, Germany.</title>
        <authorList>
            <person name="Friedrich I."/>
            <person name="Klassen A."/>
            <person name="Hannes N."/>
            <person name="Schneider D."/>
            <person name="Hertel R."/>
            <person name="Daniel R."/>
        </authorList>
    </citation>
    <scope>NUCLEOTIDE SEQUENCE</scope>
    <source>
        <strain evidence="1">LVF2</strain>
    </source>
</reference>
<evidence type="ECO:0000313" key="1">
    <source>
        <dbReference type="EMBL" id="QTC92072.1"/>
    </source>
</evidence>
<dbReference type="KEGG" id="bgoe:IFJ75_03935"/>
<dbReference type="EMBL" id="CP062222">
    <property type="protein sequence ID" value="QTC92072.1"/>
    <property type="molecule type" value="Genomic_DNA"/>
</dbReference>
<gene>
    <name evidence="1" type="ORF">IFJ75_03935</name>
</gene>